<dbReference type="Proteomes" id="UP000011087">
    <property type="component" value="Unassembled WGS sequence"/>
</dbReference>
<dbReference type="GeneID" id="17297182"/>
<feature type="non-terminal residue" evidence="4">
    <location>
        <position position="1"/>
    </location>
</feature>
<evidence type="ECO:0000256" key="1">
    <source>
        <dbReference type="ARBA" id="ARBA00022737"/>
    </source>
</evidence>
<dbReference type="EnsemblProtists" id="EKX40599">
    <property type="protein sequence ID" value="EKX40599"/>
    <property type="gene ID" value="GUITHDRAFT_60555"/>
</dbReference>
<reference evidence="6" key="2">
    <citation type="submission" date="2012-11" db="EMBL/GenBank/DDBJ databases">
        <authorList>
            <person name="Kuo A."/>
            <person name="Curtis B.A."/>
            <person name="Tanifuji G."/>
            <person name="Burki F."/>
            <person name="Gruber A."/>
            <person name="Irimia M."/>
            <person name="Maruyama S."/>
            <person name="Arias M.C."/>
            <person name="Ball S.G."/>
            <person name="Gile G.H."/>
            <person name="Hirakawa Y."/>
            <person name="Hopkins J.F."/>
            <person name="Rensing S.A."/>
            <person name="Schmutz J."/>
            <person name="Symeonidi A."/>
            <person name="Elias M."/>
            <person name="Eveleigh R.J."/>
            <person name="Herman E.K."/>
            <person name="Klute M.J."/>
            <person name="Nakayama T."/>
            <person name="Obornik M."/>
            <person name="Reyes-Prieto A."/>
            <person name="Armbrust E.V."/>
            <person name="Aves S.J."/>
            <person name="Beiko R.G."/>
            <person name="Coutinho P."/>
            <person name="Dacks J.B."/>
            <person name="Durnford D.G."/>
            <person name="Fast N.M."/>
            <person name="Green B.R."/>
            <person name="Grisdale C."/>
            <person name="Hempe F."/>
            <person name="Henrissat B."/>
            <person name="Hoppner M.P."/>
            <person name="Ishida K.-I."/>
            <person name="Kim E."/>
            <person name="Koreny L."/>
            <person name="Kroth P.G."/>
            <person name="Liu Y."/>
            <person name="Malik S.-B."/>
            <person name="Maier U.G."/>
            <person name="McRose D."/>
            <person name="Mock T."/>
            <person name="Neilson J.A."/>
            <person name="Onodera N.T."/>
            <person name="Poole A.M."/>
            <person name="Pritham E.J."/>
            <person name="Richards T.A."/>
            <person name="Rocap G."/>
            <person name="Roy S.W."/>
            <person name="Sarai C."/>
            <person name="Schaack S."/>
            <person name="Shirato S."/>
            <person name="Slamovits C.H."/>
            <person name="Spencer D.F."/>
            <person name="Suzuki S."/>
            <person name="Worden A.Z."/>
            <person name="Zauner S."/>
            <person name="Barry K."/>
            <person name="Bell C."/>
            <person name="Bharti A.K."/>
            <person name="Crow J.A."/>
            <person name="Grimwood J."/>
            <person name="Kramer R."/>
            <person name="Lindquist E."/>
            <person name="Lucas S."/>
            <person name="Salamov A."/>
            <person name="McFadden G.I."/>
            <person name="Lane C.E."/>
            <person name="Keeling P.J."/>
            <person name="Gray M.W."/>
            <person name="Grigoriev I.V."/>
            <person name="Archibald J.M."/>
        </authorList>
    </citation>
    <scope>NUCLEOTIDE SEQUENCE</scope>
    <source>
        <strain evidence="6">CCMP2712</strain>
    </source>
</reference>
<dbReference type="SUPFAM" id="SSF48403">
    <property type="entry name" value="Ankyrin repeat"/>
    <property type="match status" value="1"/>
</dbReference>
<evidence type="ECO:0000256" key="3">
    <source>
        <dbReference type="PROSITE-ProRule" id="PRU00023"/>
    </source>
</evidence>
<dbReference type="InterPro" id="IPR036770">
    <property type="entry name" value="Ankyrin_rpt-contain_sf"/>
</dbReference>
<dbReference type="InterPro" id="IPR050776">
    <property type="entry name" value="Ank_Repeat/CDKN_Inhibitor"/>
</dbReference>
<dbReference type="PROSITE" id="PS50297">
    <property type="entry name" value="ANK_REP_REGION"/>
    <property type="match status" value="1"/>
</dbReference>
<dbReference type="KEGG" id="gtt:GUITHDRAFT_60555"/>
<dbReference type="InterPro" id="IPR002110">
    <property type="entry name" value="Ankyrin_rpt"/>
</dbReference>
<dbReference type="PaxDb" id="55529-EKX40599"/>
<dbReference type="PROSITE" id="PS50088">
    <property type="entry name" value="ANK_REPEAT"/>
    <property type="match status" value="1"/>
</dbReference>
<evidence type="ECO:0000313" key="6">
    <source>
        <dbReference type="Proteomes" id="UP000011087"/>
    </source>
</evidence>
<dbReference type="SMART" id="SM00248">
    <property type="entry name" value="ANK"/>
    <property type="match status" value="2"/>
</dbReference>
<dbReference type="Gene3D" id="1.25.40.20">
    <property type="entry name" value="Ankyrin repeat-containing domain"/>
    <property type="match status" value="2"/>
</dbReference>
<reference evidence="5" key="3">
    <citation type="submission" date="2016-03" db="UniProtKB">
        <authorList>
            <consortium name="EnsemblProtists"/>
        </authorList>
    </citation>
    <scope>IDENTIFICATION</scope>
</reference>
<organism evidence="4">
    <name type="scientific">Guillardia theta (strain CCMP2712)</name>
    <name type="common">Cryptophyte</name>
    <dbReference type="NCBI Taxonomy" id="905079"/>
    <lineage>
        <taxon>Eukaryota</taxon>
        <taxon>Cryptophyceae</taxon>
        <taxon>Pyrenomonadales</taxon>
        <taxon>Geminigeraceae</taxon>
        <taxon>Guillardia</taxon>
    </lineage>
</organism>
<proteinExistence type="predicted"/>
<feature type="repeat" description="ANK" evidence="3">
    <location>
        <begin position="76"/>
        <end position="108"/>
    </location>
</feature>
<dbReference type="STRING" id="905079.L1IXI2"/>
<dbReference type="RefSeq" id="XP_005827579.1">
    <property type="nucleotide sequence ID" value="XM_005827522.1"/>
</dbReference>
<reference evidence="4 6" key="1">
    <citation type="journal article" date="2012" name="Nature">
        <title>Algal genomes reveal evolutionary mosaicism and the fate of nucleomorphs.</title>
        <authorList>
            <consortium name="DOE Joint Genome Institute"/>
            <person name="Curtis B.A."/>
            <person name="Tanifuji G."/>
            <person name="Burki F."/>
            <person name="Gruber A."/>
            <person name="Irimia M."/>
            <person name="Maruyama S."/>
            <person name="Arias M.C."/>
            <person name="Ball S.G."/>
            <person name="Gile G.H."/>
            <person name="Hirakawa Y."/>
            <person name="Hopkins J.F."/>
            <person name="Kuo A."/>
            <person name="Rensing S.A."/>
            <person name="Schmutz J."/>
            <person name="Symeonidi A."/>
            <person name="Elias M."/>
            <person name="Eveleigh R.J."/>
            <person name="Herman E.K."/>
            <person name="Klute M.J."/>
            <person name="Nakayama T."/>
            <person name="Obornik M."/>
            <person name="Reyes-Prieto A."/>
            <person name="Armbrust E.V."/>
            <person name="Aves S.J."/>
            <person name="Beiko R.G."/>
            <person name="Coutinho P."/>
            <person name="Dacks J.B."/>
            <person name="Durnford D.G."/>
            <person name="Fast N.M."/>
            <person name="Green B.R."/>
            <person name="Grisdale C.J."/>
            <person name="Hempel F."/>
            <person name="Henrissat B."/>
            <person name="Hoppner M.P."/>
            <person name="Ishida K."/>
            <person name="Kim E."/>
            <person name="Koreny L."/>
            <person name="Kroth P.G."/>
            <person name="Liu Y."/>
            <person name="Malik S.B."/>
            <person name="Maier U.G."/>
            <person name="McRose D."/>
            <person name="Mock T."/>
            <person name="Neilson J.A."/>
            <person name="Onodera N.T."/>
            <person name="Poole A.M."/>
            <person name="Pritham E.J."/>
            <person name="Richards T.A."/>
            <person name="Rocap G."/>
            <person name="Roy S.W."/>
            <person name="Sarai C."/>
            <person name="Schaack S."/>
            <person name="Shirato S."/>
            <person name="Slamovits C.H."/>
            <person name="Spencer D.F."/>
            <person name="Suzuki S."/>
            <person name="Worden A.Z."/>
            <person name="Zauner S."/>
            <person name="Barry K."/>
            <person name="Bell C."/>
            <person name="Bharti A.K."/>
            <person name="Crow J.A."/>
            <person name="Grimwood J."/>
            <person name="Kramer R."/>
            <person name="Lindquist E."/>
            <person name="Lucas S."/>
            <person name="Salamov A."/>
            <person name="McFadden G.I."/>
            <person name="Lane C.E."/>
            <person name="Keeling P.J."/>
            <person name="Gray M.W."/>
            <person name="Grigoriev I.V."/>
            <person name="Archibald J.M."/>
        </authorList>
    </citation>
    <scope>NUCLEOTIDE SEQUENCE</scope>
    <source>
        <strain evidence="4 6">CCMP2712</strain>
    </source>
</reference>
<sequence>FAACLGYVEVILQLCKQDADMNMRDVWGRTAMIAAATHLPPPLSSLNTSVSCLQRRLICIRVLKQLGANEQLQDEEGNTALHSASSDGFLEAVALLHELGCQVDRRNEEGNTSMMLAAGAGRGPVVSYLLGVRGDASLKNASSCTAVMLAA</sequence>
<dbReference type="EMBL" id="JH993030">
    <property type="protein sequence ID" value="EKX40599.1"/>
    <property type="molecule type" value="Genomic_DNA"/>
</dbReference>
<dbReference type="HOGENOM" id="CLU_1736286_0_0_1"/>
<evidence type="ECO:0000256" key="2">
    <source>
        <dbReference type="ARBA" id="ARBA00023043"/>
    </source>
</evidence>
<evidence type="ECO:0000313" key="4">
    <source>
        <dbReference type="EMBL" id="EKX40599.1"/>
    </source>
</evidence>
<keyword evidence="6" id="KW-1185">Reference proteome</keyword>
<feature type="non-terminal residue" evidence="4">
    <location>
        <position position="151"/>
    </location>
</feature>
<dbReference type="Pfam" id="PF12796">
    <property type="entry name" value="Ank_2"/>
    <property type="match status" value="1"/>
</dbReference>
<protein>
    <submittedName>
        <fullName evidence="4 5">Uncharacterized protein</fullName>
    </submittedName>
</protein>
<keyword evidence="1" id="KW-0677">Repeat</keyword>
<dbReference type="OMA" id="RMNANFL"/>
<name>L1IXI2_GUITC</name>
<evidence type="ECO:0000313" key="5">
    <source>
        <dbReference type="EnsemblProtists" id="EKX40599"/>
    </source>
</evidence>
<keyword evidence="2 3" id="KW-0040">ANK repeat</keyword>
<accession>L1IXI2</accession>
<dbReference type="AlphaFoldDB" id="L1IXI2"/>
<dbReference type="PANTHER" id="PTHR24201">
    <property type="entry name" value="ANK_REP_REGION DOMAIN-CONTAINING PROTEIN"/>
    <property type="match status" value="1"/>
</dbReference>
<gene>
    <name evidence="4" type="ORF">GUITHDRAFT_60555</name>
</gene>
<dbReference type="OrthoDB" id="21416at2759"/>